<sequence>MVDVNSAARDELMGIPRVGEATANAIIEGRPYQTVEDLLRVRGIGEKMLEKIRPWVKISP</sequence>
<accession>A0A2K8UGU7</accession>
<dbReference type="PANTHER" id="PTHR21180:SF32">
    <property type="entry name" value="ENDONUCLEASE_EXONUCLEASE_PHOSPHATASE FAMILY DOMAIN-CONTAINING PROTEIN 1"/>
    <property type="match status" value="1"/>
</dbReference>
<feature type="domain" description="Helix-hairpin-helix DNA-binding motif class 1" evidence="1">
    <location>
        <begin position="10"/>
        <end position="29"/>
    </location>
</feature>
<proteinExistence type="predicted"/>
<dbReference type="GO" id="GO:0006281">
    <property type="term" value="P:DNA repair"/>
    <property type="evidence" value="ECO:0007669"/>
    <property type="project" value="InterPro"/>
</dbReference>
<dbReference type="Proteomes" id="UP000232638">
    <property type="component" value="Chromosome"/>
</dbReference>
<name>A0A2K8UGU7_9GAMM</name>
<dbReference type="KEGG" id="tsy:THSYN_16240"/>
<dbReference type="SUPFAM" id="SSF81585">
    <property type="entry name" value="PsbU/PolX domain-like"/>
    <property type="match status" value="1"/>
</dbReference>
<dbReference type="AlphaFoldDB" id="A0A2K8UGU7"/>
<dbReference type="EMBL" id="CP020370">
    <property type="protein sequence ID" value="AUB84804.1"/>
    <property type="molecule type" value="Genomic_DNA"/>
</dbReference>
<dbReference type="GO" id="GO:0015628">
    <property type="term" value="P:protein secretion by the type II secretion system"/>
    <property type="evidence" value="ECO:0007669"/>
    <property type="project" value="TreeGrafter"/>
</dbReference>
<dbReference type="GO" id="GO:0003677">
    <property type="term" value="F:DNA binding"/>
    <property type="evidence" value="ECO:0007669"/>
    <property type="project" value="InterPro"/>
</dbReference>
<reference evidence="2 3" key="1">
    <citation type="submission" date="2017-03" db="EMBL/GenBank/DDBJ databases">
        <title>Complete genome sequence of Candidatus 'Thiodictyon syntrophicum' sp. nov. strain Cad16T, a photolithoautotroph purple sulfur bacterium isolated from an alpine meromictic lake.</title>
        <authorList>
            <person name="Luedin S.M."/>
            <person name="Pothier J.F."/>
            <person name="Danza F."/>
            <person name="Storelli N."/>
            <person name="Wittwer M."/>
            <person name="Tonolla M."/>
        </authorList>
    </citation>
    <scope>NUCLEOTIDE SEQUENCE [LARGE SCALE GENOMIC DNA]</scope>
    <source>
        <strain evidence="2 3">Cad16T</strain>
    </source>
</reference>
<evidence type="ECO:0000259" key="1">
    <source>
        <dbReference type="SMART" id="SM00278"/>
    </source>
</evidence>
<dbReference type="PANTHER" id="PTHR21180">
    <property type="entry name" value="ENDONUCLEASE/EXONUCLEASE/PHOSPHATASE FAMILY DOMAIN-CONTAINING PROTEIN 1"/>
    <property type="match status" value="1"/>
</dbReference>
<dbReference type="Gene3D" id="1.10.150.320">
    <property type="entry name" value="Photosystem II 12 kDa extrinsic protein"/>
    <property type="match status" value="1"/>
</dbReference>
<dbReference type="InterPro" id="IPR003583">
    <property type="entry name" value="Hlx-hairpin-Hlx_DNA-bd_motif"/>
</dbReference>
<keyword evidence="3" id="KW-1185">Reference proteome</keyword>
<evidence type="ECO:0000313" key="3">
    <source>
        <dbReference type="Proteomes" id="UP000232638"/>
    </source>
</evidence>
<organism evidence="2 3">
    <name type="scientific">Candidatus Thiodictyon syntrophicum</name>
    <dbReference type="NCBI Taxonomy" id="1166950"/>
    <lineage>
        <taxon>Bacteria</taxon>
        <taxon>Pseudomonadati</taxon>
        <taxon>Pseudomonadota</taxon>
        <taxon>Gammaproteobacteria</taxon>
        <taxon>Chromatiales</taxon>
        <taxon>Chromatiaceae</taxon>
        <taxon>Thiodictyon</taxon>
    </lineage>
</organism>
<protein>
    <recommendedName>
        <fullName evidence="1">Helix-hairpin-helix DNA-binding motif class 1 domain-containing protein</fullName>
    </recommendedName>
</protein>
<dbReference type="SMART" id="SM00278">
    <property type="entry name" value="HhH1"/>
    <property type="match status" value="2"/>
</dbReference>
<dbReference type="GO" id="GO:0015627">
    <property type="term" value="C:type II protein secretion system complex"/>
    <property type="evidence" value="ECO:0007669"/>
    <property type="project" value="TreeGrafter"/>
</dbReference>
<gene>
    <name evidence="2" type="ORF">THSYN_16240</name>
</gene>
<dbReference type="Pfam" id="PF12836">
    <property type="entry name" value="HHH_3"/>
    <property type="match status" value="1"/>
</dbReference>
<dbReference type="InterPro" id="IPR051675">
    <property type="entry name" value="Endo/Exo/Phosphatase_dom_1"/>
</dbReference>
<evidence type="ECO:0000313" key="2">
    <source>
        <dbReference type="EMBL" id="AUB84804.1"/>
    </source>
</evidence>
<feature type="domain" description="Helix-hairpin-helix DNA-binding motif class 1" evidence="1">
    <location>
        <begin position="36"/>
        <end position="55"/>
    </location>
</feature>